<feature type="transmembrane region" description="Helical" evidence="5">
    <location>
        <begin position="21"/>
        <end position="40"/>
    </location>
</feature>
<dbReference type="STRING" id="555088.DealDRAFT_1325"/>
<feature type="transmembrane region" description="Helical" evidence="5">
    <location>
        <begin position="130"/>
        <end position="155"/>
    </location>
</feature>
<proteinExistence type="predicted"/>
<accession>C0GFR6</accession>
<dbReference type="GO" id="GO:0043190">
    <property type="term" value="C:ATP-binding cassette (ABC) transporter complex"/>
    <property type="evidence" value="ECO:0007669"/>
    <property type="project" value="InterPro"/>
</dbReference>
<feature type="domain" description="ABC transmembrane type-2" evidence="6">
    <location>
        <begin position="16"/>
        <end position="239"/>
    </location>
</feature>
<dbReference type="OrthoDB" id="9781663at2"/>
<dbReference type="PIRSF" id="PIRSF006648">
    <property type="entry name" value="DrrB"/>
    <property type="match status" value="1"/>
</dbReference>
<dbReference type="EMBL" id="ACJM01000005">
    <property type="protein sequence ID" value="EEG78026.1"/>
    <property type="molecule type" value="Genomic_DNA"/>
</dbReference>
<protein>
    <submittedName>
        <fullName evidence="7">ABC-2 type transporter</fullName>
    </submittedName>
</protein>
<dbReference type="PANTHER" id="PTHR43229">
    <property type="entry name" value="NODULATION PROTEIN J"/>
    <property type="match status" value="1"/>
</dbReference>
<keyword evidence="8" id="KW-1185">Reference proteome</keyword>
<keyword evidence="2 5" id="KW-0812">Transmembrane</keyword>
<evidence type="ECO:0000256" key="2">
    <source>
        <dbReference type="ARBA" id="ARBA00022692"/>
    </source>
</evidence>
<dbReference type="PANTHER" id="PTHR43229:SF2">
    <property type="entry name" value="NODULATION PROTEIN J"/>
    <property type="match status" value="1"/>
</dbReference>
<feature type="transmembrane region" description="Helical" evidence="5">
    <location>
        <begin position="52"/>
        <end position="74"/>
    </location>
</feature>
<dbReference type="AlphaFoldDB" id="C0GFR6"/>
<dbReference type="GO" id="GO:0140359">
    <property type="term" value="F:ABC-type transporter activity"/>
    <property type="evidence" value="ECO:0007669"/>
    <property type="project" value="InterPro"/>
</dbReference>
<comment type="caution">
    <text evidence="7">The sequence shown here is derived from an EMBL/GenBank/DDBJ whole genome shotgun (WGS) entry which is preliminary data.</text>
</comment>
<reference evidence="7 8" key="1">
    <citation type="submission" date="2009-02" db="EMBL/GenBank/DDBJ databases">
        <title>Sequencing of the draft genome and assembly of Dethiobacter alkaliphilus AHT 1.</title>
        <authorList>
            <consortium name="US DOE Joint Genome Institute (JGI-PGF)"/>
            <person name="Lucas S."/>
            <person name="Copeland A."/>
            <person name="Lapidus A."/>
            <person name="Glavina del Rio T."/>
            <person name="Dalin E."/>
            <person name="Tice H."/>
            <person name="Bruce D."/>
            <person name="Goodwin L."/>
            <person name="Pitluck S."/>
            <person name="Larimer F."/>
            <person name="Land M.L."/>
            <person name="Hauser L."/>
            <person name="Muyzer G."/>
        </authorList>
    </citation>
    <scope>NUCLEOTIDE SEQUENCE [LARGE SCALE GENOMIC DNA]</scope>
    <source>
        <strain evidence="7 8">AHT 1</strain>
    </source>
</reference>
<evidence type="ECO:0000313" key="7">
    <source>
        <dbReference type="EMBL" id="EEG78026.1"/>
    </source>
</evidence>
<evidence type="ECO:0000256" key="3">
    <source>
        <dbReference type="ARBA" id="ARBA00022989"/>
    </source>
</evidence>
<sequence>MTAFAQHAAFTLRTGLRNKDLLLMNYMLPLGFFLMMGTIMTEEINPFFLDTMIPAMMIFAALSGAILGLPNPLVEDREAGILRSYKINGVPAASILAVPALATVIHMLVVGTVIAGSAQLIFAAPLPVNWLMLAVTYLAFLFTCSGLGLLIGTISKNTQATIMWSQLVFLPSIMLGGLMMPASILPEALQQAARLLPSTYAMDAFRALAMGYEAASYAPVLNLVILVAGGILAYALAWFLF</sequence>
<evidence type="ECO:0000256" key="1">
    <source>
        <dbReference type="ARBA" id="ARBA00004141"/>
    </source>
</evidence>
<feature type="transmembrane region" description="Helical" evidence="5">
    <location>
        <begin position="167"/>
        <end position="185"/>
    </location>
</feature>
<dbReference type="RefSeq" id="WP_008515981.1">
    <property type="nucleotide sequence ID" value="NZ_ACJM01000005.1"/>
</dbReference>
<dbReference type="eggNOG" id="COG0842">
    <property type="taxonomic scope" value="Bacteria"/>
</dbReference>
<dbReference type="Pfam" id="PF12698">
    <property type="entry name" value="ABC2_membrane_3"/>
    <property type="match status" value="1"/>
</dbReference>
<feature type="non-terminal residue" evidence="7">
    <location>
        <position position="241"/>
    </location>
</feature>
<dbReference type="InterPro" id="IPR013525">
    <property type="entry name" value="ABC2_TM"/>
</dbReference>
<evidence type="ECO:0000256" key="4">
    <source>
        <dbReference type="ARBA" id="ARBA00023136"/>
    </source>
</evidence>
<dbReference type="InterPro" id="IPR000412">
    <property type="entry name" value="ABC_2_transport"/>
</dbReference>
<feature type="transmembrane region" description="Helical" evidence="5">
    <location>
        <begin position="220"/>
        <end position="240"/>
    </location>
</feature>
<feature type="transmembrane region" description="Helical" evidence="5">
    <location>
        <begin position="95"/>
        <end position="124"/>
    </location>
</feature>
<gene>
    <name evidence="7" type="ORF">DealDRAFT_1325</name>
</gene>
<dbReference type="InterPro" id="IPR051784">
    <property type="entry name" value="Nod_factor_ABC_transporter"/>
</dbReference>
<evidence type="ECO:0000259" key="6">
    <source>
        <dbReference type="PROSITE" id="PS51012"/>
    </source>
</evidence>
<comment type="subcellular location">
    <subcellularLocation>
        <location evidence="1">Membrane</location>
        <topology evidence="1">Multi-pass membrane protein</topology>
    </subcellularLocation>
</comment>
<dbReference type="PROSITE" id="PS51012">
    <property type="entry name" value="ABC_TM2"/>
    <property type="match status" value="1"/>
</dbReference>
<keyword evidence="3 5" id="KW-1133">Transmembrane helix</keyword>
<name>C0GFR6_DETAL</name>
<dbReference type="InterPro" id="IPR047817">
    <property type="entry name" value="ABC2_TM_bact-type"/>
</dbReference>
<evidence type="ECO:0000256" key="5">
    <source>
        <dbReference type="SAM" id="Phobius"/>
    </source>
</evidence>
<keyword evidence="4 5" id="KW-0472">Membrane</keyword>
<dbReference type="Proteomes" id="UP000006443">
    <property type="component" value="Unassembled WGS sequence"/>
</dbReference>
<evidence type="ECO:0000313" key="8">
    <source>
        <dbReference type="Proteomes" id="UP000006443"/>
    </source>
</evidence>
<organism evidence="7 8">
    <name type="scientific">Dethiobacter alkaliphilus AHT 1</name>
    <dbReference type="NCBI Taxonomy" id="555088"/>
    <lineage>
        <taxon>Bacteria</taxon>
        <taxon>Bacillati</taxon>
        <taxon>Bacillota</taxon>
        <taxon>Dethiobacteria</taxon>
        <taxon>Dethiobacterales</taxon>
        <taxon>Dethiobacteraceae</taxon>
        <taxon>Dethiobacter</taxon>
    </lineage>
</organism>